<evidence type="ECO:0000313" key="3">
    <source>
        <dbReference type="Proteomes" id="UP001470230"/>
    </source>
</evidence>
<proteinExistence type="predicted"/>
<organism evidence="1 3">
    <name type="scientific">Tritrichomonas musculus</name>
    <dbReference type="NCBI Taxonomy" id="1915356"/>
    <lineage>
        <taxon>Eukaryota</taxon>
        <taxon>Metamonada</taxon>
        <taxon>Parabasalia</taxon>
        <taxon>Tritrichomonadida</taxon>
        <taxon>Tritrichomonadidae</taxon>
        <taxon>Tritrichomonas</taxon>
    </lineage>
</organism>
<evidence type="ECO:0000313" key="2">
    <source>
        <dbReference type="EMBL" id="KAK8842523.1"/>
    </source>
</evidence>
<dbReference type="EMBL" id="JAPFFF010000038">
    <property type="protein sequence ID" value="KAK8842523.1"/>
    <property type="molecule type" value="Genomic_DNA"/>
</dbReference>
<evidence type="ECO:0000313" key="1">
    <source>
        <dbReference type="EMBL" id="KAK8833641.1"/>
    </source>
</evidence>
<sequence length="160" mass="19223">MAQMMEIPSKEYFPLLPFKDGISYIMLNGVKNEIPSDLFNEDISNDEIFIEKNFSPLENYSVPHKKKKTIVKMTEEAENFKFSFYKLFTTKKKFPKKYVVLIHNEIRRDLNLERINRDECRSIDLYFLHYAKHKKEILLHIQKNRVSLIQKFPELFGILK</sequence>
<reference evidence="1 3" key="1">
    <citation type="submission" date="2024-04" db="EMBL/GenBank/DDBJ databases">
        <title>Tritrichomonas musculus Genome.</title>
        <authorList>
            <person name="Alves-Ferreira E."/>
            <person name="Grigg M."/>
            <person name="Lorenzi H."/>
            <person name="Galac M."/>
        </authorList>
    </citation>
    <scope>NUCLEOTIDE SEQUENCE [LARGE SCALE GENOMIC DNA]</scope>
    <source>
        <strain evidence="1 3">EAF2021</strain>
    </source>
</reference>
<dbReference type="Proteomes" id="UP001470230">
    <property type="component" value="Unassembled WGS sequence"/>
</dbReference>
<comment type="caution">
    <text evidence="1">The sequence shown here is derived from an EMBL/GenBank/DDBJ whole genome shotgun (WGS) entry which is preliminary data.</text>
</comment>
<dbReference type="EMBL" id="JAPFFF010000756">
    <property type="protein sequence ID" value="KAK8833641.1"/>
    <property type="molecule type" value="Genomic_DNA"/>
</dbReference>
<gene>
    <name evidence="2" type="ORF">M9Y10_026115</name>
    <name evidence="1" type="ORF">M9Y10_042541</name>
</gene>
<keyword evidence="3" id="KW-1185">Reference proteome</keyword>
<name>A0ABR2GIX9_9EUKA</name>
<accession>A0ABR2GIX9</accession>
<protein>
    <submittedName>
        <fullName evidence="1">Uncharacterized protein</fullName>
    </submittedName>
</protein>